<feature type="chain" id="PRO_5046244663" evidence="1">
    <location>
        <begin position="39"/>
        <end position="177"/>
    </location>
</feature>
<dbReference type="PANTHER" id="PTHR42834:SF1">
    <property type="entry name" value="ENDONUCLEASE_EXONUCLEASE_PHOSPHATASE FAMILY PROTEIN (AFU_ORTHOLOGUE AFUA_3G09210)"/>
    <property type="match status" value="1"/>
</dbReference>
<dbReference type="RefSeq" id="WP_386256915.1">
    <property type="nucleotide sequence ID" value="NZ_JBHTRV010000085.1"/>
</dbReference>
<accession>A0ABW6J7S6</accession>
<reference evidence="2 3" key="1">
    <citation type="submission" date="2024-09" db="EMBL/GenBank/DDBJ databases">
        <title>The Natural Products Discovery Center: Release of the First 8490 Sequenced Strains for Exploring Actinobacteria Biosynthetic Diversity.</title>
        <authorList>
            <person name="Kalkreuter E."/>
            <person name="Kautsar S.A."/>
            <person name="Yang D."/>
            <person name="Bader C.D."/>
            <person name="Teijaro C.N."/>
            <person name="Fluegel L."/>
            <person name="Davis C.M."/>
            <person name="Simpson J.R."/>
            <person name="Lauterbach L."/>
            <person name="Steele A.D."/>
            <person name="Gui C."/>
            <person name="Meng S."/>
            <person name="Li G."/>
            <person name="Viehrig K."/>
            <person name="Ye F."/>
            <person name="Su P."/>
            <person name="Kiefer A.F."/>
            <person name="Nichols A."/>
            <person name="Cepeda A.J."/>
            <person name="Yan W."/>
            <person name="Fan B."/>
            <person name="Jiang Y."/>
            <person name="Adhikari A."/>
            <person name="Zheng C.-J."/>
            <person name="Schuster L."/>
            <person name="Cowan T.M."/>
            <person name="Smanski M.J."/>
            <person name="Chevrette M.G."/>
            <person name="De Carvalho L.P.S."/>
            <person name="Shen B."/>
        </authorList>
    </citation>
    <scope>NUCLEOTIDE SEQUENCE [LARGE SCALE GENOMIC DNA]</scope>
    <source>
        <strain evidence="2 3">NPDC056472</strain>
    </source>
</reference>
<evidence type="ECO:0000256" key="1">
    <source>
        <dbReference type="SAM" id="SignalP"/>
    </source>
</evidence>
<organism evidence="2 3">
    <name type="scientific">Streptomyces wedmorensis</name>
    <dbReference type="NCBI Taxonomy" id="43759"/>
    <lineage>
        <taxon>Bacteria</taxon>
        <taxon>Bacillati</taxon>
        <taxon>Actinomycetota</taxon>
        <taxon>Actinomycetes</taxon>
        <taxon>Kitasatosporales</taxon>
        <taxon>Streptomycetaceae</taxon>
        <taxon>Streptomyces</taxon>
    </lineage>
</organism>
<dbReference type="PANTHER" id="PTHR42834">
    <property type="entry name" value="ENDONUCLEASE/EXONUCLEASE/PHOSPHATASE FAMILY PROTEIN (AFU_ORTHOLOGUE AFUA_3G09210)"/>
    <property type="match status" value="1"/>
</dbReference>
<dbReference type="CDD" id="cd04486">
    <property type="entry name" value="YhcR_OBF_like"/>
    <property type="match status" value="1"/>
</dbReference>
<proteinExistence type="predicted"/>
<comment type="caution">
    <text evidence="2">The sequence shown here is derived from an EMBL/GenBank/DDBJ whole genome shotgun (WGS) entry which is preliminary data.</text>
</comment>
<protein>
    <submittedName>
        <fullName evidence="2">Uncharacterized protein</fullName>
    </submittedName>
</protein>
<evidence type="ECO:0000313" key="2">
    <source>
        <dbReference type="EMBL" id="MFE5986001.1"/>
    </source>
</evidence>
<sequence length="177" mass="17547">MSPRHIPGRRPRTAVLGAACLTGALTAGLPALPTSASAATVTIAALQGSKRVSPYNNQEVTVTGIVTAICSTGSSRGYWIQDAVGDGDPATSEAVFAYTGSITPSTKVGNKVTVKAKAAECYPGGSADGGQSVTRITQPEITSTASTGNALPAACTLNAASIPDAYAPTPAAAPSRG</sequence>
<keyword evidence="3" id="KW-1185">Reference proteome</keyword>
<gene>
    <name evidence="2" type="ORF">ACFQ63_40890</name>
</gene>
<keyword evidence="1" id="KW-0732">Signal</keyword>
<dbReference type="Proteomes" id="UP001600424">
    <property type="component" value="Unassembled WGS sequence"/>
</dbReference>
<evidence type="ECO:0000313" key="3">
    <source>
        <dbReference type="Proteomes" id="UP001600424"/>
    </source>
</evidence>
<feature type="signal peptide" evidence="1">
    <location>
        <begin position="1"/>
        <end position="38"/>
    </location>
</feature>
<dbReference type="EMBL" id="JBHTRV010000085">
    <property type="protein sequence ID" value="MFE5986001.1"/>
    <property type="molecule type" value="Genomic_DNA"/>
</dbReference>
<name>A0ABW6J7S6_STRWE</name>